<accession>A0ABU2L9U5</accession>
<proteinExistence type="inferred from homology"/>
<comment type="caution">
    <text evidence="5">The sequence shown here is derived from an EMBL/GenBank/DDBJ whole genome shotgun (WGS) entry which is preliminary data.</text>
</comment>
<protein>
    <recommendedName>
        <fullName evidence="2">RNA 2',3'-cyclic phosphodiesterase</fullName>
        <shortName evidence="2">RNA 2',3'-CPDase</shortName>
        <ecNumber evidence="2">3.1.4.58</ecNumber>
    </recommendedName>
</protein>
<dbReference type="EMBL" id="JAVREN010000020">
    <property type="protein sequence ID" value="MDT0308339.1"/>
    <property type="molecule type" value="Genomic_DNA"/>
</dbReference>
<evidence type="ECO:0000256" key="2">
    <source>
        <dbReference type="HAMAP-Rule" id="MF_01940"/>
    </source>
</evidence>
<comment type="catalytic activity">
    <reaction evidence="2">
        <text>a 3'-end 2',3'-cyclophospho-ribonucleotide-RNA + H2O = a 3'-end 2'-phospho-ribonucleotide-RNA + H(+)</text>
        <dbReference type="Rhea" id="RHEA:11828"/>
        <dbReference type="Rhea" id="RHEA-COMP:10464"/>
        <dbReference type="Rhea" id="RHEA-COMP:17353"/>
        <dbReference type="ChEBI" id="CHEBI:15377"/>
        <dbReference type="ChEBI" id="CHEBI:15378"/>
        <dbReference type="ChEBI" id="CHEBI:83064"/>
        <dbReference type="ChEBI" id="CHEBI:173113"/>
        <dbReference type="EC" id="3.1.4.58"/>
    </reaction>
</comment>
<dbReference type="PANTHER" id="PTHR35561:SF1">
    <property type="entry name" value="RNA 2',3'-CYCLIC PHOSPHODIESTERASE"/>
    <property type="match status" value="1"/>
</dbReference>
<keyword evidence="1 2" id="KW-0378">Hydrolase</keyword>
<evidence type="ECO:0000259" key="4">
    <source>
        <dbReference type="Pfam" id="PF02834"/>
    </source>
</evidence>
<comment type="function">
    <text evidence="2">Hydrolyzes RNA 2',3'-cyclic phosphodiester to an RNA 2'-phosphomonoester.</text>
</comment>
<comment type="caution">
    <text evidence="2">Lacks conserved residue(s) required for the propagation of feature annotation.</text>
</comment>
<dbReference type="Gene3D" id="3.90.1140.10">
    <property type="entry name" value="Cyclic phosphodiesterase"/>
    <property type="match status" value="1"/>
</dbReference>
<dbReference type="EC" id="3.1.4.58" evidence="2"/>
<dbReference type="HAMAP" id="MF_01940">
    <property type="entry name" value="RNA_CPDase"/>
    <property type="match status" value="1"/>
</dbReference>
<evidence type="ECO:0000313" key="6">
    <source>
        <dbReference type="Proteomes" id="UP001183388"/>
    </source>
</evidence>
<gene>
    <name evidence="5" type="primary">thpR</name>
    <name evidence="5" type="ORF">RM780_15405</name>
</gene>
<evidence type="ECO:0000256" key="1">
    <source>
        <dbReference type="ARBA" id="ARBA00022801"/>
    </source>
</evidence>
<feature type="region of interest" description="Disordered" evidence="3">
    <location>
        <begin position="110"/>
        <end position="130"/>
    </location>
</feature>
<feature type="active site" description="Proton donor" evidence="2">
    <location>
        <position position="42"/>
    </location>
</feature>
<dbReference type="InterPro" id="IPR009097">
    <property type="entry name" value="Cyclic_Pdiesterase"/>
</dbReference>
<dbReference type="InterPro" id="IPR014051">
    <property type="entry name" value="Phosphoesterase_HXTX"/>
</dbReference>
<feature type="short sequence motif" description="HXTX 2" evidence="2">
    <location>
        <begin position="134"/>
        <end position="137"/>
    </location>
</feature>
<keyword evidence="6" id="KW-1185">Reference proteome</keyword>
<dbReference type="Proteomes" id="UP001183388">
    <property type="component" value="Unassembled WGS sequence"/>
</dbReference>
<dbReference type="InterPro" id="IPR004175">
    <property type="entry name" value="RNA_CPDase"/>
</dbReference>
<feature type="compositionally biased region" description="Basic and acidic residues" evidence="3">
    <location>
        <begin position="117"/>
        <end position="130"/>
    </location>
</feature>
<dbReference type="SUPFAM" id="SSF55144">
    <property type="entry name" value="LigT-like"/>
    <property type="match status" value="1"/>
</dbReference>
<dbReference type="NCBIfam" id="TIGR02258">
    <property type="entry name" value="2_5_ligase"/>
    <property type="match status" value="1"/>
</dbReference>
<feature type="active site" description="Proton acceptor" evidence="2">
    <location>
        <position position="134"/>
    </location>
</feature>
<reference evidence="6" key="1">
    <citation type="submission" date="2023-07" db="EMBL/GenBank/DDBJ databases">
        <title>30 novel species of actinomycetes from the DSMZ collection.</title>
        <authorList>
            <person name="Nouioui I."/>
        </authorList>
    </citation>
    <scope>NUCLEOTIDE SEQUENCE [LARGE SCALE GENOMIC DNA]</scope>
    <source>
        <strain evidence="6">DSM 44917</strain>
    </source>
</reference>
<name>A0ABU2L9U5_9ACTN</name>
<comment type="similarity">
    <text evidence="2">Belongs to the 2H phosphoesterase superfamily. ThpR family.</text>
</comment>
<organism evidence="5 6">
    <name type="scientific">Streptomyces boetiae</name>
    <dbReference type="NCBI Taxonomy" id="3075541"/>
    <lineage>
        <taxon>Bacteria</taxon>
        <taxon>Bacillati</taxon>
        <taxon>Actinomycetota</taxon>
        <taxon>Actinomycetes</taxon>
        <taxon>Kitasatosporales</taxon>
        <taxon>Streptomycetaceae</taxon>
        <taxon>Streptomyces</taxon>
    </lineage>
</organism>
<evidence type="ECO:0000313" key="5">
    <source>
        <dbReference type="EMBL" id="MDT0308339.1"/>
    </source>
</evidence>
<dbReference type="Pfam" id="PF02834">
    <property type="entry name" value="LigT_PEase"/>
    <property type="match status" value="1"/>
</dbReference>
<evidence type="ECO:0000256" key="3">
    <source>
        <dbReference type="SAM" id="MobiDB-lite"/>
    </source>
</evidence>
<dbReference type="PANTHER" id="PTHR35561">
    <property type="entry name" value="RNA 2',3'-CYCLIC PHOSPHODIESTERASE"/>
    <property type="match status" value="1"/>
</dbReference>
<dbReference type="RefSeq" id="WP_311631300.1">
    <property type="nucleotide sequence ID" value="NZ_JAVREN010000020.1"/>
</dbReference>
<sequence>MRLFAALRPPDAALAELREAVAGLHGLPGAGRLRWADPAGWHVALAFYGDVPAGAVPALCERLGAAAAGVPPHGLRLAGGGRFGRRVLWAGVTGEGTALLGRLAASAVAAGPAEGPGDERDAEEQRPRRAFEPHLTLARGRGRVGADLAPFTSGLAGFDGGPWTAACFGLYRSRLPGGGEPGGRPRYETLAVWPLTGRSAAARESPPPPE</sequence>
<feature type="domain" description="Phosphoesterase HXTX" evidence="4">
    <location>
        <begin position="9"/>
        <end position="89"/>
    </location>
</feature>